<dbReference type="InterPro" id="IPR001853">
    <property type="entry name" value="DSBA-like_thioredoxin_dom"/>
</dbReference>
<organism evidence="3 4">
    <name type="scientific">Escherichia coli</name>
    <dbReference type="NCBI Taxonomy" id="562"/>
    <lineage>
        <taxon>Bacteria</taxon>
        <taxon>Pseudomonadati</taxon>
        <taxon>Pseudomonadota</taxon>
        <taxon>Gammaproteobacteria</taxon>
        <taxon>Enterobacterales</taxon>
        <taxon>Enterobacteriaceae</taxon>
        <taxon>Escherichia</taxon>
    </lineage>
</organism>
<name>A0AAN5ZLJ0_ECOLX</name>
<feature type="domain" description="DSBA-like thioredoxin" evidence="2">
    <location>
        <begin position="90"/>
        <end position="198"/>
    </location>
</feature>
<dbReference type="Pfam" id="PF01323">
    <property type="entry name" value="DSBA"/>
    <property type="match status" value="1"/>
</dbReference>
<dbReference type="GO" id="GO:0016491">
    <property type="term" value="F:oxidoreductase activity"/>
    <property type="evidence" value="ECO:0007669"/>
    <property type="project" value="InterPro"/>
</dbReference>
<accession>A0AAN5ZLJ0</accession>
<dbReference type="InterPro" id="IPR036249">
    <property type="entry name" value="Thioredoxin-like_sf"/>
</dbReference>
<sequence>MKSIKIAAIIITSILLTVGFYHVFVFKTFLQPQIENKSIEMTFRDDQLTNAPIKDKKSVIKVISYGCKYCASTDADEKQLIKMLPSDVNYEVIHVTFSGPLQKMARIFATLQVMGEEERFRTSLYNAVINQKKDLSNNKVLNQWLEENGISVTEYHKISEGEEVERKLKRMALISDFYDIPATPVYIVGGKHIIEEKESVTAFVNLVKKLIDGN</sequence>
<gene>
    <name evidence="3" type="ORF">J8F57_005037</name>
</gene>
<dbReference type="EMBL" id="DADPIR010000069">
    <property type="protein sequence ID" value="HAZ7494716.1"/>
    <property type="molecule type" value="Genomic_DNA"/>
</dbReference>
<dbReference type="Proteomes" id="UP000868636">
    <property type="component" value="Unassembled WGS sequence"/>
</dbReference>
<evidence type="ECO:0000256" key="1">
    <source>
        <dbReference type="SAM" id="Phobius"/>
    </source>
</evidence>
<keyword evidence="1" id="KW-1133">Transmembrane helix</keyword>
<dbReference type="PANTHER" id="PTHR35891">
    <property type="entry name" value="THIOL:DISULFIDE INTERCHANGE PROTEIN DSBA"/>
    <property type="match status" value="1"/>
</dbReference>
<feature type="transmembrane region" description="Helical" evidence="1">
    <location>
        <begin position="6"/>
        <end position="30"/>
    </location>
</feature>
<evidence type="ECO:0000313" key="4">
    <source>
        <dbReference type="Proteomes" id="UP000868636"/>
    </source>
</evidence>
<evidence type="ECO:0000259" key="2">
    <source>
        <dbReference type="Pfam" id="PF01323"/>
    </source>
</evidence>
<keyword evidence="1" id="KW-0812">Transmembrane</keyword>
<protein>
    <submittedName>
        <fullName evidence="3">Thioredoxin domain-containing protein</fullName>
    </submittedName>
</protein>
<proteinExistence type="predicted"/>
<dbReference type="SUPFAM" id="SSF52833">
    <property type="entry name" value="Thioredoxin-like"/>
    <property type="match status" value="1"/>
</dbReference>
<comment type="caution">
    <text evidence="3">The sequence shown here is derived from an EMBL/GenBank/DDBJ whole genome shotgun (WGS) entry which is preliminary data.</text>
</comment>
<keyword evidence="1" id="KW-0472">Membrane</keyword>
<dbReference type="Gene3D" id="3.40.30.10">
    <property type="entry name" value="Glutaredoxin"/>
    <property type="match status" value="1"/>
</dbReference>
<dbReference type="PANTHER" id="PTHR35891:SF3">
    <property type="entry name" value="THIOL:DISULFIDE INTERCHANGE PROTEIN DSBL"/>
    <property type="match status" value="1"/>
</dbReference>
<evidence type="ECO:0000313" key="3">
    <source>
        <dbReference type="EMBL" id="HAZ7494716.1"/>
    </source>
</evidence>
<dbReference type="AlphaFoldDB" id="A0AAN5ZLJ0"/>
<dbReference type="InterPro" id="IPR050824">
    <property type="entry name" value="Thiol_disulfide_DsbA"/>
</dbReference>
<reference evidence="3" key="1">
    <citation type="journal article" date="2018" name="Genome Biol.">
        <title>SKESA: strategic k-mer extension for scrupulous assemblies.</title>
        <authorList>
            <person name="Souvorov A."/>
            <person name="Agarwala R."/>
            <person name="Lipman D.J."/>
        </authorList>
    </citation>
    <scope>NUCLEOTIDE SEQUENCE</scope>
    <source>
        <strain evidence="3">SJP41</strain>
    </source>
</reference>
<reference evidence="3" key="2">
    <citation type="submission" date="2021-03" db="EMBL/GenBank/DDBJ databases">
        <authorList>
            <consortium name="NCBI Pathogen Detection Project"/>
        </authorList>
    </citation>
    <scope>NUCLEOTIDE SEQUENCE</scope>
    <source>
        <strain evidence="3">SJP41</strain>
    </source>
</reference>